<dbReference type="Gene3D" id="3.20.20.300">
    <property type="entry name" value="Glycoside hydrolase, family 3, N-terminal domain"/>
    <property type="match status" value="1"/>
</dbReference>
<dbReference type="InterPro" id="IPR036881">
    <property type="entry name" value="Glyco_hydro_3_C_sf"/>
</dbReference>
<dbReference type="SUPFAM" id="SSF52279">
    <property type="entry name" value="Beta-D-glucan exohydrolase, C-terminal domain"/>
    <property type="match status" value="1"/>
</dbReference>
<sequence length="790" mass="84581">MYHCLYRGMIVLFCSTALLQVQAQHNQPPAYKNASLPVETRVKDLLARMTAEEKAGQLLTLLGWDMYAKNGTAVTTSAAFEKAVADQHIGMLWATFRADPWTKKTLETGLTPALAAKAANALQQYVITHTRLGIPLLLSEECAHGHMAIGTTVFPTSIGQASTWDAPLIQQMAAAIAREARAQGAHIGYGPVLDLAREPRWSRMEETFGEDPVLITAMGTAMVQGFQGTGFNTDHTVISTLKHFAAYGSPEGGHNGGISTTGLRELQECYLPPFKAAVQAGAASVMTSYNAIDGVPCSANAWLLQDVLRKQWGFKGFTVSDLGAIPGLQFTHHVAASKQEAAAMALKAGVDADLGGDSYYTPLLAAIKAKQVSMPQLDTAVARVLRLKFAMGLFEHPYADTAAAQRAANNAAHVALAKQVAQESIVLLKNEGGLLPLSKSIKQIAVIGPDADNVYNQLGDYTAPQPEGKVLTILRGIREKLPAATVTYAKGCAIRDTSHAGMDAAIAAAQQAEVVVLVLGGSSARDFKTSYANTGAAQVQSAETAVSDMESGEGFDRATLDLMGLQNELMQRIVALGKPVVLVLIEGRPLLINWPAAHVPAIVNAWYPGEQGGAAVADVLFGDYNPAGRLPVSVPKSVGQLPVYYNYKPASRHGYVEMDDTPLYSFGHGLSYSTFAYSNLQTQVKGSAANCTVTVSFTVKNTSATDGDEVPQLYLRDEVSNVVTPVQQLKRFARLHLKAGQAQQVQWQLTTADLQLLNTQLQRVVEPGTFTVMVGASSKDIRLKGQFEVK</sequence>
<comment type="caution">
    <text evidence="6">The sequence shown here is derived from an EMBL/GenBank/DDBJ whole genome shotgun (WGS) entry which is preliminary data.</text>
</comment>
<dbReference type="Gene3D" id="2.60.40.10">
    <property type="entry name" value="Immunoglobulins"/>
    <property type="match status" value="1"/>
</dbReference>
<evidence type="ECO:0000256" key="2">
    <source>
        <dbReference type="ARBA" id="ARBA00022801"/>
    </source>
</evidence>
<keyword evidence="4" id="KW-0732">Signal</keyword>
<feature type="chain" id="PRO_5017585751" evidence="4">
    <location>
        <begin position="24"/>
        <end position="790"/>
    </location>
</feature>
<feature type="signal peptide" evidence="4">
    <location>
        <begin position="1"/>
        <end position="23"/>
    </location>
</feature>
<dbReference type="FunFam" id="2.60.40.10:FF:000495">
    <property type="entry name" value="Periplasmic beta-glucosidase"/>
    <property type="match status" value="1"/>
</dbReference>
<gene>
    <name evidence="6" type="ORF">DXN05_20990</name>
</gene>
<dbReference type="SMART" id="SM01217">
    <property type="entry name" value="Fn3_like"/>
    <property type="match status" value="1"/>
</dbReference>
<dbReference type="PROSITE" id="PS00775">
    <property type="entry name" value="GLYCOSYL_HYDROL_F3"/>
    <property type="match status" value="1"/>
</dbReference>
<evidence type="ECO:0000256" key="4">
    <source>
        <dbReference type="SAM" id="SignalP"/>
    </source>
</evidence>
<feature type="domain" description="Fibronectin type III-like" evidence="5">
    <location>
        <begin position="709"/>
        <end position="778"/>
    </location>
</feature>
<dbReference type="PANTHER" id="PTHR30620">
    <property type="entry name" value="PERIPLASMIC BETA-GLUCOSIDASE-RELATED"/>
    <property type="match status" value="1"/>
</dbReference>
<dbReference type="OrthoDB" id="721009at2"/>
<evidence type="ECO:0000256" key="3">
    <source>
        <dbReference type="RuleBase" id="RU361161"/>
    </source>
</evidence>
<dbReference type="InterPro" id="IPR036962">
    <property type="entry name" value="Glyco_hydro_3_N_sf"/>
</dbReference>
<reference evidence="6 7" key="1">
    <citation type="submission" date="2018-08" db="EMBL/GenBank/DDBJ databases">
        <title>Chitinophagaceae sp. K23C18032701, a novel bacterium isolated from forest soil.</title>
        <authorList>
            <person name="Wang C."/>
        </authorList>
    </citation>
    <scope>NUCLEOTIDE SEQUENCE [LARGE SCALE GENOMIC DNA]</scope>
    <source>
        <strain evidence="6 7">K23C18032701</strain>
    </source>
</reference>
<dbReference type="InterPro" id="IPR051915">
    <property type="entry name" value="Cellulose_Degrad_GH3"/>
</dbReference>
<organism evidence="6 7">
    <name type="scientific">Deminuibacter soli</name>
    <dbReference type="NCBI Taxonomy" id="2291815"/>
    <lineage>
        <taxon>Bacteria</taxon>
        <taxon>Pseudomonadati</taxon>
        <taxon>Bacteroidota</taxon>
        <taxon>Chitinophagia</taxon>
        <taxon>Chitinophagales</taxon>
        <taxon>Chitinophagaceae</taxon>
        <taxon>Deminuibacter</taxon>
    </lineage>
</organism>
<keyword evidence="7" id="KW-1185">Reference proteome</keyword>
<keyword evidence="3" id="KW-0326">Glycosidase</keyword>
<evidence type="ECO:0000313" key="6">
    <source>
        <dbReference type="EMBL" id="RFM26386.1"/>
    </source>
</evidence>
<comment type="similarity">
    <text evidence="1 3">Belongs to the glycosyl hydrolase 3 family.</text>
</comment>
<protein>
    <submittedName>
        <fullName evidence="6">Beta-glucosidase</fullName>
    </submittedName>
</protein>
<proteinExistence type="inferred from homology"/>
<dbReference type="Pfam" id="PF01915">
    <property type="entry name" value="Glyco_hydro_3_C"/>
    <property type="match status" value="1"/>
</dbReference>
<dbReference type="FunFam" id="3.40.50.1700:FF:000009">
    <property type="entry name" value="Periplasmic beta-glucosidase"/>
    <property type="match status" value="1"/>
</dbReference>
<dbReference type="InterPro" id="IPR001764">
    <property type="entry name" value="Glyco_hydro_3_N"/>
</dbReference>
<dbReference type="SUPFAM" id="SSF51445">
    <property type="entry name" value="(Trans)glycosidases"/>
    <property type="match status" value="1"/>
</dbReference>
<dbReference type="GO" id="GO:0009251">
    <property type="term" value="P:glucan catabolic process"/>
    <property type="evidence" value="ECO:0007669"/>
    <property type="project" value="TreeGrafter"/>
</dbReference>
<dbReference type="PRINTS" id="PR00133">
    <property type="entry name" value="GLHYDRLASE3"/>
</dbReference>
<dbReference type="InterPro" id="IPR026891">
    <property type="entry name" value="Fn3-like"/>
</dbReference>
<dbReference type="Proteomes" id="UP000261284">
    <property type="component" value="Unassembled WGS sequence"/>
</dbReference>
<dbReference type="EMBL" id="QTJU01000010">
    <property type="protein sequence ID" value="RFM26386.1"/>
    <property type="molecule type" value="Genomic_DNA"/>
</dbReference>
<evidence type="ECO:0000259" key="5">
    <source>
        <dbReference type="SMART" id="SM01217"/>
    </source>
</evidence>
<dbReference type="GO" id="GO:0008422">
    <property type="term" value="F:beta-glucosidase activity"/>
    <property type="evidence" value="ECO:0007669"/>
    <property type="project" value="UniProtKB-ARBA"/>
</dbReference>
<evidence type="ECO:0000256" key="1">
    <source>
        <dbReference type="ARBA" id="ARBA00005336"/>
    </source>
</evidence>
<dbReference type="AlphaFoldDB" id="A0A3E1NEH9"/>
<dbReference type="InterPro" id="IPR019800">
    <property type="entry name" value="Glyco_hydro_3_AS"/>
</dbReference>
<dbReference type="PANTHER" id="PTHR30620:SF123">
    <property type="entry name" value="BETA-XYLOSIDASE"/>
    <property type="match status" value="1"/>
</dbReference>
<keyword evidence="2 3" id="KW-0378">Hydrolase</keyword>
<dbReference type="Gene3D" id="3.40.50.1700">
    <property type="entry name" value="Glycoside hydrolase family 3 C-terminal domain"/>
    <property type="match status" value="1"/>
</dbReference>
<evidence type="ECO:0000313" key="7">
    <source>
        <dbReference type="Proteomes" id="UP000261284"/>
    </source>
</evidence>
<dbReference type="Pfam" id="PF14310">
    <property type="entry name" value="Fn3-like"/>
    <property type="match status" value="1"/>
</dbReference>
<dbReference type="InterPro" id="IPR002772">
    <property type="entry name" value="Glyco_hydro_3_C"/>
</dbReference>
<name>A0A3E1NEH9_9BACT</name>
<dbReference type="Pfam" id="PF00933">
    <property type="entry name" value="Glyco_hydro_3"/>
    <property type="match status" value="1"/>
</dbReference>
<dbReference type="InterPro" id="IPR017853">
    <property type="entry name" value="GH"/>
</dbReference>
<accession>A0A3E1NEH9</accession>
<dbReference type="InterPro" id="IPR013783">
    <property type="entry name" value="Ig-like_fold"/>
</dbReference>